<sequence length="102" mass="11190">MADVSSVRLEFEHMIPDVDPRGQTPGVCVGVHSKESGWTWDLTLRQPTLDTPWVFGGANGTAHLDLSLDAKKIDMVAVVGSGRFSPQYSVRRIRYVASPLAH</sequence>
<organism evidence="1 2">
    <name type="scientific">Labilithrix luteola</name>
    <dbReference type="NCBI Taxonomy" id="1391654"/>
    <lineage>
        <taxon>Bacteria</taxon>
        <taxon>Pseudomonadati</taxon>
        <taxon>Myxococcota</taxon>
        <taxon>Polyangia</taxon>
        <taxon>Polyangiales</taxon>
        <taxon>Labilitrichaceae</taxon>
        <taxon>Labilithrix</taxon>
    </lineage>
</organism>
<keyword evidence="2" id="KW-1185">Reference proteome</keyword>
<dbReference type="KEGG" id="llu:AKJ09_02900"/>
<gene>
    <name evidence="1" type="ORF">AKJ09_02900</name>
</gene>
<dbReference type="EMBL" id="CP012333">
    <property type="protein sequence ID" value="AKU96236.1"/>
    <property type="molecule type" value="Genomic_DNA"/>
</dbReference>
<evidence type="ECO:0000313" key="2">
    <source>
        <dbReference type="Proteomes" id="UP000064967"/>
    </source>
</evidence>
<evidence type="ECO:0000313" key="1">
    <source>
        <dbReference type="EMBL" id="AKU96236.1"/>
    </source>
</evidence>
<name>A0A0K1PSA4_9BACT</name>
<accession>A0A0K1PSA4</accession>
<protein>
    <submittedName>
        <fullName evidence="1">Uncharacterized protein</fullName>
    </submittedName>
</protein>
<reference evidence="1 2" key="1">
    <citation type="submission" date="2015-08" db="EMBL/GenBank/DDBJ databases">
        <authorList>
            <person name="Babu N.S."/>
            <person name="Beckwith C.J."/>
            <person name="Beseler K.G."/>
            <person name="Brison A."/>
            <person name="Carone J.V."/>
            <person name="Caskin T.P."/>
            <person name="Diamond M."/>
            <person name="Durham M.E."/>
            <person name="Foxe J.M."/>
            <person name="Go M."/>
            <person name="Henderson B.A."/>
            <person name="Jones I.B."/>
            <person name="McGettigan J.A."/>
            <person name="Micheletti S.J."/>
            <person name="Nasrallah M.E."/>
            <person name="Ortiz D."/>
            <person name="Piller C.R."/>
            <person name="Privatt S.R."/>
            <person name="Schneider S.L."/>
            <person name="Sharp S."/>
            <person name="Smith T.C."/>
            <person name="Stanton J.D."/>
            <person name="Ullery H.E."/>
            <person name="Wilson R.J."/>
            <person name="Serrano M.G."/>
            <person name="Buck G."/>
            <person name="Lee V."/>
            <person name="Wang Y."/>
            <person name="Carvalho R."/>
            <person name="Voegtly L."/>
            <person name="Shi R."/>
            <person name="Duckworth R."/>
            <person name="Johnson A."/>
            <person name="Loviza R."/>
            <person name="Walstead R."/>
            <person name="Shah Z."/>
            <person name="Kiflezghi M."/>
            <person name="Wade K."/>
            <person name="Ball S.L."/>
            <person name="Bradley K.W."/>
            <person name="Asai D.J."/>
            <person name="Bowman C.A."/>
            <person name="Russell D.A."/>
            <person name="Pope W.H."/>
            <person name="Jacobs-Sera D."/>
            <person name="Hendrix R.W."/>
            <person name="Hatfull G.F."/>
        </authorList>
    </citation>
    <scope>NUCLEOTIDE SEQUENCE [LARGE SCALE GENOMIC DNA]</scope>
    <source>
        <strain evidence="1 2">DSM 27648</strain>
    </source>
</reference>
<dbReference type="Proteomes" id="UP000064967">
    <property type="component" value="Chromosome"/>
</dbReference>
<proteinExistence type="predicted"/>
<dbReference type="AlphaFoldDB" id="A0A0K1PSA4"/>